<sequence>MDYQKAQAAKLKGWNAKMIMNKTVIPDINWWVSKLKMNISAQLLQILPKMTMTMDAAPSDKGSTLDIELEMITMAHGTWNK</sequence>
<reference evidence="1 2" key="1">
    <citation type="submission" date="2019-03" db="EMBL/GenBank/DDBJ databases">
        <title>Single cell metagenomics reveals metabolic interactions within the superorganism composed of flagellate Streblomastix strix and complex community of Bacteroidetes bacteria on its surface.</title>
        <authorList>
            <person name="Treitli S.C."/>
            <person name="Kolisko M."/>
            <person name="Husnik F."/>
            <person name="Keeling P."/>
            <person name="Hampl V."/>
        </authorList>
    </citation>
    <scope>NUCLEOTIDE SEQUENCE [LARGE SCALE GENOMIC DNA]</scope>
    <source>
        <strain evidence="1">ST1C</strain>
    </source>
</reference>
<protein>
    <submittedName>
        <fullName evidence="1">Uncharacterized protein</fullName>
    </submittedName>
</protein>
<evidence type="ECO:0000313" key="1">
    <source>
        <dbReference type="EMBL" id="KAA6381811.1"/>
    </source>
</evidence>
<proteinExistence type="predicted"/>
<gene>
    <name evidence="1" type="ORF">EZS28_022664</name>
</gene>
<evidence type="ECO:0000313" key="2">
    <source>
        <dbReference type="Proteomes" id="UP000324800"/>
    </source>
</evidence>
<comment type="caution">
    <text evidence="1">The sequence shown here is derived from an EMBL/GenBank/DDBJ whole genome shotgun (WGS) entry which is preliminary data.</text>
</comment>
<dbReference type="Proteomes" id="UP000324800">
    <property type="component" value="Unassembled WGS sequence"/>
</dbReference>
<organism evidence="1 2">
    <name type="scientific">Streblomastix strix</name>
    <dbReference type="NCBI Taxonomy" id="222440"/>
    <lineage>
        <taxon>Eukaryota</taxon>
        <taxon>Metamonada</taxon>
        <taxon>Preaxostyla</taxon>
        <taxon>Oxymonadida</taxon>
        <taxon>Streblomastigidae</taxon>
        <taxon>Streblomastix</taxon>
    </lineage>
</organism>
<name>A0A5J4VGU6_9EUKA</name>
<dbReference type="EMBL" id="SNRW01007116">
    <property type="protein sequence ID" value="KAA6381811.1"/>
    <property type="molecule type" value="Genomic_DNA"/>
</dbReference>
<dbReference type="AlphaFoldDB" id="A0A5J4VGU6"/>
<accession>A0A5J4VGU6</accession>